<evidence type="ECO:0000256" key="5">
    <source>
        <dbReference type="ARBA" id="ARBA00022741"/>
    </source>
</evidence>
<dbReference type="GO" id="GO:0009117">
    <property type="term" value="P:nucleotide metabolic process"/>
    <property type="evidence" value="ECO:0007669"/>
    <property type="project" value="UniProtKB-KW"/>
</dbReference>
<evidence type="ECO:0000256" key="7">
    <source>
        <dbReference type="ARBA" id="ARBA00022842"/>
    </source>
</evidence>
<evidence type="ECO:0000256" key="11">
    <source>
        <dbReference type="ARBA" id="ARBA00066468"/>
    </source>
</evidence>
<evidence type="ECO:0000313" key="17">
    <source>
        <dbReference type="EMBL" id="SUZ84548.1"/>
    </source>
</evidence>
<proteinExistence type="inferred from homology"/>
<comment type="catalytic activity">
    <reaction evidence="10">
        <text>XTP + H2O = XMP + diphosphate + H(+)</text>
        <dbReference type="Rhea" id="RHEA:28610"/>
        <dbReference type="ChEBI" id="CHEBI:15377"/>
        <dbReference type="ChEBI" id="CHEBI:15378"/>
        <dbReference type="ChEBI" id="CHEBI:33019"/>
        <dbReference type="ChEBI" id="CHEBI:57464"/>
        <dbReference type="ChEBI" id="CHEBI:61314"/>
        <dbReference type="EC" id="3.6.1.66"/>
    </reaction>
</comment>
<evidence type="ECO:0000256" key="14">
    <source>
        <dbReference type="ARBA" id="ARBA00078805"/>
    </source>
</evidence>
<keyword evidence="4" id="KW-0479">Metal-binding</keyword>
<dbReference type="GO" id="GO:0009146">
    <property type="term" value="P:purine nucleoside triphosphate catabolic process"/>
    <property type="evidence" value="ECO:0007669"/>
    <property type="project" value="UniProtKB-ARBA"/>
</dbReference>
<dbReference type="CDD" id="cd00515">
    <property type="entry name" value="HAM1"/>
    <property type="match status" value="1"/>
</dbReference>
<dbReference type="GO" id="GO:0036220">
    <property type="term" value="F:ITP diphosphatase activity"/>
    <property type="evidence" value="ECO:0007669"/>
    <property type="project" value="UniProtKB-EC"/>
</dbReference>
<dbReference type="PANTHER" id="PTHR11067">
    <property type="entry name" value="INOSINE TRIPHOSPHATE PYROPHOSPHATASE/HAM1 PROTEIN"/>
    <property type="match status" value="1"/>
</dbReference>
<comment type="cofactor">
    <cofactor evidence="1">
        <name>Mg(2+)</name>
        <dbReference type="ChEBI" id="CHEBI:18420"/>
    </cofactor>
</comment>
<evidence type="ECO:0000256" key="3">
    <source>
        <dbReference type="ARBA" id="ARBA00011738"/>
    </source>
</evidence>
<keyword evidence="8" id="KW-0546">Nucleotide metabolism</keyword>
<dbReference type="NCBIfam" id="TIGR00042">
    <property type="entry name" value="RdgB/HAM1 family non-canonical purine NTP pyrophosphatase"/>
    <property type="match status" value="1"/>
</dbReference>
<evidence type="ECO:0000256" key="13">
    <source>
        <dbReference type="ARBA" id="ARBA00075987"/>
    </source>
</evidence>
<dbReference type="FunFam" id="3.90.950.10:FF:000001">
    <property type="entry name" value="dITP/XTP pyrophosphatase"/>
    <property type="match status" value="1"/>
</dbReference>
<reference evidence="17" key="1">
    <citation type="submission" date="2018-05" db="EMBL/GenBank/DDBJ databases">
        <authorList>
            <person name="Lanie J.A."/>
            <person name="Ng W.-L."/>
            <person name="Kazmierczak K.M."/>
            <person name="Andrzejewski T.M."/>
            <person name="Davidsen T.M."/>
            <person name="Wayne K.J."/>
            <person name="Tettelin H."/>
            <person name="Glass J.I."/>
            <person name="Rusch D."/>
            <person name="Podicherti R."/>
            <person name="Tsui H.-C.T."/>
            <person name="Winkler M.E."/>
        </authorList>
    </citation>
    <scope>NUCLEOTIDE SEQUENCE</scope>
</reference>
<keyword evidence="7" id="KW-0460">Magnesium</keyword>
<evidence type="ECO:0000256" key="8">
    <source>
        <dbReference type="ARBA" id="ARBA00023080"/>
    </source>
</evidence>
<keyword evidence="5" id="KW-0547">Nucleotide-binding</keyword>
<protein>
    <recommendedName>
        <fullName evidence="12">dITP/XTP pyrophosphatase</fullName>
        <ecNumber evidence="11">3.6.1.66</ecNumber>
    </recommendedName>
    <alternativeName>
        <fullName evidence="13">Non-canonical purine NTP pyrophosphatase</fullName>
    </alternativeName>
    <alternativeName>
        <fullName evidence="14">Non-standard purine NTP pyrophosphatase</fullName>
    </alternativeName>
    <alternativeName>
        <fullName evidence="16">Nucleoside-triphosphate diphosphatase</fullName>
    </alternativeName>
    <alternativeName>
        <fullName evidence="15">Nucleoside-triphosphate pyrophosphatase</fullName>
    </alternativeName>
</protein>
<dbReference type="GO" id="GO:0035870">
    <property type="term" value="F:dITP diphosphatase activity"/>
    <property type="evidence" value="ECO:0007669"/>
    <property type="project" value="UniProtKB-ARBA"/>
</dbReference>
<comment type="similarity">
    <text evidence="2">Belongs to the HAM1 NTPase family.</text>
</comment>
<evidence type="ECO:0000256" key="16">
    <source>
        <dbReference type="ARBA" id="ARBA00083635"/>
    </source>
</evidence>
<dbReference type="AlphaFoldDB" id="A0A381R137"/>
<dbReference type="GO" id="GO:0046872">
    <property type="term" value="F:metal ion binding"/>
    <property type="evidence" value="ECO:0007669"/>
    <property type="project" value="UniProtKB-KW"/>
</dbReference>
<dbReference type="EMBL" id="UINC01001595">
    <property type="protein sequence ID" value="SUZ84548.1"/>
    <property type="molecule type" value="Genomic_DNA"/>
</dbReference>
<evidence type="ECO:0000256" key="2">
    <source>
        <dbReference type="ARBA" id="ARBA00008023"/>
    </source>
</evidence>
<evidence type="ECO:0000256" key="4">
    <source>
        <dbReference type="ARBA" id="ARBA00022723"/>
    </source>
</evidence>
<dbReference type="InterPro" id="IPR020922">
    <property type="entry name" value="dITP/XTP_pyrophosphatase"/>
</dbReference>
<comment type="subunit">
    <text evidence="3">Homodimer.</text>
</comment>
<name>A0A381R137_9ZZZZ</name>
<dbReference type="SUPFAM" id="SSF52972">
    <property type="entry name" value="ITPase-like"/>
    <property type="match status" value="1"/>
</dbReference>
<sequence length="190" mass="21587">MKLTFASGNKNKFLEIEKMIPNKFQLGNLSDLNFFDEISENEDSIEENAAYKANFIHSKFNVNVFADDTGLEVQALNGRPGVHSARFAGIECDAEKNMNKLLFELKKVENRKARFKTVIALVINNKFHQFEGIINGEILKSKKGNNGFGYDPIFKPDGYIESFAELPIETKNKISHRAIAMFKLIDFLSK</sequence>
<dbReference type="HAMAP" id="MF_01405">
    <property type="entry name" value="Non_canon_purine_NTPase"/>
    <property type="match status" value="1"/>
</dbReference>
<dbReference type="GO" id="GO:0036222">
    <property type="term" value="F:XTP diphosphatase activity"/>
    <property type="evidence" value="ECO:0007669"/>
    <property type="project" value="UniProtKB-ARBA"/>
</dbReference>
<gene>
    <name evidence="17" type="ORF">METZ01_LOCUS37402</name>
</gene>
<dbReference type="GO" id="GO:0000166">
    <property type="term" value="F:nucleotide binding"/>
    <property type="evidence" value="ECO:0007669"/>
    <property type="project" value="UniProtKB-KW"/>
</dbReference>
<dbReference type="EC" id="3.6.1.66" evidence="11"/>
<comment type="catalytic activity">
    <reaction evidence="9">
        <text>dITP + H2O = dIMP + diphosphate + H(+)</text>
        <dbReference type="Rhea" id="RHEA:28342"/>
        <dbReference type="ChEBI" id="CHEBI:15377"/>
        <dbReference type="ChEBI" id="CHEBI:15378"/>
        <dbReference type="ChEBI" id="CHEBI:33019"/>
        <dbReference type="ChEBI" id="CHEBI:61194"/>
        <dbReference type="ChEBI" id="CHEBI:61382"/>
        <dbReference type="EC" id="3.6.1.66"/>
    </reaction>
</comment>
<evidence type="ECO:0000256" key="6">
    <source>
        <dbReference type="ARBA" id="ARBA00022801"/>
    </source>
</evidence>
<dbReference type="InterPro" id="IPR029001">
    <property type="entry name" value="ITPase-like_fam"/>
</dbReference>
<evidence type="ECO:0000256" key="10">
    <source>
        <dbReference type="ARBA" id="ARBA00052017"/>
    </source>
</evidence>
<dbReference type="Pfam" id="PF01725">
    <property type="entry name" value="Ham1p_like"/>
    <property type="match status" value="1"/>
</dbReference>
<evidence type="ECO:0000256" key="9">
    <source>
        <dbReference type="ARBA" id="ARBA00051875"/>
    </source>
</evidence>
<dbReference type="GO" id="GO:0017111">
    <property type="term" value="F:ribonucleoside triphosphate phosphatase activity"/>
    <property type="evidence" value="ECO:0007669"/>
    <property type="project" value="InterPro"/>
</dbReference>
<dbReference type="GO" id="GO:0005829">
    <property type="term" value="C:cytosol"/>
    <property type="evidence" value="ECO:0007669"/>
    <property type="project" value="TreeGrafter"/>
</dbReference>
<evidence type="ECO:0000256" key="12">
    <source>
        <dbReference type="ARBA" id="ARBA00071289"/>
    </source>
</evidence>
<keyword evidence="6" id="KW-0378">Hydrolase</keyword>
<evidence type="ECO:0000256" key="1">
    <source>
        <dbReference type="ARBA" id="ARBA00001946"/>
    </source>
</evidence>
<dbReference type="Gene3D" id="3.90.950.10">
    <property type="match status" value="1"/>
</dbReference>
<accession>A0A381R137</accession>
<evidence type="ECO:0000256" key="15">
    <source>
        <dbReference type="ARBA" id="ARBA00083186"/>
    </source>
</evidence>
<dbReference type="PANTHER" id="PTHR11067:SF9">
    <property type="entry name" value="INOSINE TRIPHOSPHATE PYROPHOSPHATASE"/>
    <property type="match status" value="1"/>
</dbReference>
<organism evidence="17">
    <name type="scientific">marine metagenome</name>
    <dbReference type="NCBI Taxonomy" id="408172"/>
    <lineage>
        <taxon>unclassified sequences</taxon>
        <taxon>metagenomes</taxon>
        <taxon>ecological metagenomes</taxon>
    </lineage>
</organism>
<dbReference type="InterPro" id="IPR002637">
    <property type="entry name" value="RdgB/HAM1"/>
</dbReference>